<accession>A0A162E9K8</accession>
<evidence type="ECO:0000313" key="8">
    <source>
        <dbReference type="EMBL" id="KYG32106.1"/>
    </source>
</evidence>
<evidence type="ECO:0000256" key="4">
    <source>
        <dbReference type="ARBA" id="ARBA00022729"/>
    </source>
</evidence>
<dbReference type="SUPFAM" id="SSF53807">
    <property type="entry name" value="Helical backbone' metal receptor"/>
    <property type="match status" value="1"/>
</dbReference>
<sequence length="327" mass="36206">MKKLWLLMLAAFVAIVLAACGSNNESDNATEGSADDTDTEETATEEESTLTFEHELGETTVDKNPETVVVFDMGILDALDGLGIEVTGLPQSNVPEYLSKYEGDEYTNAGSLFEPDFEEIFELDPDLIIISGRAAEAYDELNEIAPTIYMGFDSVNFYDSFKNNLDMIGQIFDKEAEVEEKLTEIDASIEEVQTLAEEQEAKGLLLMVNEGSLSVHGPGGRFDYLHSLFGIEPVDSSIDMARHGQEVDFEYIEMQNPEYLFVIDRGAAVSTGEESGNELLENSFVQNTQAYENDHIVFLDSIYWYITTGGLTSFAGMIEEVKEGLTE</sequence>
<dbReference type="PROSITE" id="PS51257">
    <property type="entry name" value="PROKAR_LIPOPROTEIN"/>
    <property type="match status" value="1"/>
</dbReference>
<dbReference type="Gene3D" id="3.40.50.1980">
    <property type="entry name" value="Nitrogenase molybdenum iron protein domain"/>
    <property type="match status" value="2"/>
</dbReference>
<proteinExistence type="inferred from homology"/>
<dbReference type="PANTHER" id="PTHR30532:SF28">
    <property type="entry name" value="PETROBACTIN-BINDING PROTEIN YCLQ"/>
    <property type="match status" value="1"/>
</dbReference>
<name>A0A162E9K8_9BACI</name>
<comment type="similarity">
    <text evidence="2">Belongs to the bacterial solute-binding protein 8 family.</text>
</comment>
<dbReference type="GO" id="GO:1901678">
    <property type="term" value="P:iron coordination entity transport"/>
    <property type="evidence" value="ECO:0007669"/>
    <property type="project" value="UniProtKB-ARBA"/>
</dbReference>
<organism evidence="8 9">
    <name type="scientific">Alkalihalobacillus trypoxylicola</name>
    <dbReference type="NCBI Taxonomy" id="519424"/>
    <lineage>
        <taxon>Bacteria</taxon>
        <taxon>Bacillati</taxon>
        <taxon>Bacillota</taxon>
        <taxon>Bacilli</taxon>
        <taxon>Bacillales</taxon>
        <taxon>Bacillaceae</taxon>
        <taxon>Alkalihalobacillus</taxon>
    </lineage>
</organism>
<dbReference type="InterPro" id="IPR051313">
    <property type="entry name" value="Bact_iron-sidero_bind"/>
</dbReference>
<protein>
    <submittedName>
        <fullName evidence="8">ABC transporter</fullName>
    </submittedName>
</protein>
<dbReference type="InterPro" id="IPR033870">
    <property type="entry name" value="FatB"/>
</dbReference>
<dbReference type="GO" id="GO:0005886">
    <property type="term" value="C:plasma membrane"/>
    <property type="evidence" value="ECO:0007669"/>
    <property type="project" value="UniProtKB-SubCell"/>
</dbReference>
<dbReference type="STRING" id="519424.AZF04_04870"/>
<feature type="domain" description="Fe/B12 periplasmic-binding" evidence="7">
    <location>
        <begin position="67"/>
        <end position="327"/>
    </location>
</feature>
<evidence type="ECO:0000256" key="3">
    <source>
        <dbReference type="ARBA" id="ARBA00022448"/>
    </source>
</evidence>
<dbReference type="Proteomes" id="UP000075806">
    <property type="component" value="Unassembled WGS sequence"/>
</dbReference>
<feature type="signal peptide" evidence="6">
    <location>
        <begin position="1"/>
        <end position="18"/>
    </location>
</feature>
<evidence type="ECO:0000256" key="1">
    <source>
        <dbReference type="ARBA" id="ARBA00004193"/>
    </source>
</evidence>
<dbReference type="GO" id="GO:0030288">
    <property type="term" value="C:outer membrane-bounded periplasmic space"/>
    <property type="evidence" value="ECO:0007669"/>
    <property type="project" value="TreeGrafter"/>
</dbReference>
<evidence type="ECO:0000313" key="9">
    <source>
        <dbReference type="Proteomes" id="UP000075806"/>
    </source>
</evidence>
<evidence type="ECO:0000256" key="6">
    <source>
        <dbReference type="SAM" id="SignalP"/>
    </source>
</evidence>
<evidence type="ECO:0000256" key="5">
    <source>
        <dbReference type="SAM" id="MobiDB-lite"/>
    </source>
</evidence>
<keyword evidence="9" id="KW-1185">Reference proteome</keyword>
<dbReference type="Pfam" id="PF01497">
    <property type="entry name" value="Peripla_BP_2"/>
    <property type="match status" value="1"/>
</dbReference>
<keyword evidence="4 6" id="KW-0732">Signal</keyword>
<keyword evidence="3" id="KW-0813">Transport</keyword>
<dbReference type="CDD" id="cd01140">
    <property type="entry name" value="FatB"/>
    <property type="match status" value="1"/>
</dbReference>
<dbReference type="PROSITE" id="PS50983">
    <property type="entry name" value="FE_B12_PBP"/>
    <property type="match status" value="1"/>
</dbReference>
<feature type="chain" id="PRO_5039136239" evidence="6">
    <location>
        <begin position="19"/>
        <end position="327"/>
    </location>
</feature>
<gene>
    <name evidence="8" type="ORF">AZF04_04870</name>
</gene>
<dbReference type="RefSeq" id="WP_061948427.1">
    <property type="nucleotide sequence ID" value="NZ_LTAO01000012.1"/>
</dbReference>
<feature type="compositionally biased region" description="Acidic residues" evidence="5">
    <location>
        <begin position="33"/>
        <end position="48"/>
    </location>
</feature>
<evidence type="ECO:0000259" key="7">
    <source>
        <dbReference type="PROSITE" id="PS50983"/>
    </source>
</evidence>
<feature type="region of interest" description="Disordered" evidence="5">
    <location>
        <begin position="24"/>
        <end position="50"/>
    </location>
</feature>
<dbReference type="PANTHER" id="PTHR30532">
    <property type="entry name" value="IRON III DICITRATE-BINDING PERIPLASMIC PROTEIN"/>
    <property type="match status" value="1"/>
</dbReference>
<dbReference type="InterPro" id="IPR002491">
    <property type="entry name" value="ABC_transptr_periplasmic_BD"/>
</dbReference>
<comment type="subcellular location">
    <subcellularLocation>
        <location evidence="1">Cell membrane</location>
        <topology evidence="1">Lipid-anchor</topology>
    </subcellularLocation>
</comment>
<dbReference type="AlphaFoldDB" id="A0A162E9K8"/>
<dbReference type="OrthoDB" id="63946at2"/>
<comment type="caution">
    <text evidence="8">The sequence shown here is derived from an EMBL/GenBank/DDBJ whole genome shotgun (WGS) entry which is preliminary data.</text>
</comment>
<reference evidence="8" key="1">
    <citation type="submission" date="2016-02" db="EMBL/GenBank/DDBJ databases">
        <title>Genome sequence of Bacillus trypoxylicola KCTC 13244(T).</title>
        <authorList>
            <person name="Jeong H."/>
            <person name="Park S.-H."/>
            <person name="Choi S.-K."/>
        </authorList>
    </citation>
    <scope>NUCLEOTIDE SEQUENCE [LARGE SCALE GENOMIC DNA]</scope>
    <source>
        <strain evidence="8">KCTC 13244</strain>
    </source>
</reference>
<evidence type="ECO:0000256" key="2">
    <source>
        <dbReference type="ARBA" id="ARBA00008814"/>
    </source>
</evidence>
<dbReference type="EMBL" id="LTAO01000012">
    <property type="protein sequence ID" value="KYG32106.1"/>
    <property type="molecule type" value="Genomic_DNA"/>
</dbReference>